<dbReference type="FunFam" id="2.60.40.10:FF:000188">
    <property type="entry name" value="Interleukin-1 receptor accessory protein-like 1"/>
    <property type="match status" value="1"/>
</dbReference>
<dbReference type="GO" id="GO:0004909">
    <property type="term" value="F:interleukin-1, type I, activating receptor activity"/>
    <property type="evidence" value="ECO:0007669"/>
    <property type="project" value="InterPro"/>
</dbReference>
<dbReference type="SMART" id="SM00409">
    <property type="entry name" value="IG"/>
    <property type="match status" value="3"/>
</dbReference>
<dbReference type="PANTHER" id="PTHR11890">
    <property type="entry name" value="INTERLEUKIN-1 RECEPTOR FAMILY MEMBER"/>
    <property type="match status" value="1"/>
</dbReference>
<keyword evidence="10" id="KW-1015">Disulfide bond</keyword>
<dbReference type="SUPFAM" id="SSF48726">
    <property type="entry name" value="Immunoglobulin"/>
    <property type="match status" value="3"/>
</dbReference>
<dbReference type="InterPro" id="IPR013783">
    <property type="entry name" value="Ig-like_fold"/>
</dbReference>
<feature type="domain" description="TIR" evidence="17">
    <location>
        <begin position="363"/>
        <end position="489"/>
    </location>
</feature>
<dbReference type="SMART" id="SM00255">
    <property type="entry name" value="TIR"/>
    <property type="match status" value="1"/>
</dbReference>
<sequence>MFSALWLTSWIYLIHFVFSCCENLITSFPKGEPGTVSCLQGSQSNHVVTWYRNDIETPISTDNCSRVYQQANLLWFYPAKLEDSGIYQCTYNSTRINKTLIVFENSVGLCFNKGMVFEQKVPLKYNGKLTCPYLHNFRNYDNAPLTLQWFKECHFHLYEDWKFRSSGDYLLIKNVTKEDEGIYICRAKHIYMGKEYNISRAINLTTFEIAKKNIPDIIYPNNNSIEVKPGSRFDLVCNVSADPLDYMVIVTWKFNNEILNTDENDKVLSGKRIIEAKLNISKVKYRDYGKYLCEVWSKHVTQVAYVMLNYPAPNTQYYVIGGLISALFIIVASLLTYKFFKVDIVLWYRDSCQHLRKGISDEKVYDAYVLYPHNISGYVYLTENFVFKLLPEILEKQCGYKLFILGRDDVPGQAVITIVDKMVKLSRRVIIILMPDLYCGGMQSLFSEQELAVYSALIQEETKVILIQLDKIKDFNRLDLIARKVSFRVESICSFPPKPRLAGLLPPPLLRRCSGPGGGGASRWKEEPRKLFDLGVQSEAEVHLHSCFSPPPSGPAHFPVLVDQALAFMPLEAARWADLGRVSEILGTGNRGVVKHETCFS</sequence>
<evidence type="ECO:0000256" key="1">
    <source>
        <dbReference type="ARBA" id="ARBA00004479"/>
    </source>
</evidence>
<keyword evidence="12" id="KW-0325">Glycoprotein</keyword>
<dbReference type="PRINTS" id="PR01538">
    <property type="entry name" value="INTRLEUKN1R1"/>
</dbReference>
<protein>
    <submittedName>
        <fullName evidence="19">Interleukin-1 receptor type 1-like</fullName>
    </submittedName>
</protein>
<dbReference type="EMBL" id="JAOTOJ010000004">
    <property type="protein sequence ID" value="KAK9401825.1"/>
    <property type="molecule type" value="Genomic_DNA"/>
</dbReference>
<feature type="chain" id="PRO_5043799731" evidence="16">
    <location>
        <begin position="20"/>
        <end position="601"/>
    </location>
</feature>
<dbReference type="Gene3D" id="3.40.50.10140">
    <property type="entry name" value="Toll/interleukin-1 receptor homology (TIR) domain"/>
    <property type="match status" value="1"/>
</dbReference>
<dbReference type="Proteomes" id="UP001474421">
    <property type="component" value="Unassembled WGS sequence"/>
</dbReference>
<dbReference type="PROSITE" id="PS50104">
    <property type="entry name" value="TIR"/>
    <property type="match status" value="1"/>
</dbReference>
<proteinExistence type="inferred from homology"/>
<evidence type="ECO:0000256" key="15">
    <source>
        <dbReference type="SAM" id="Phobius"/>
    </source>
</evidence>
<dbReference type="SMART" id="SM00408">
    <property type="entry name" value="IGc2"/>
    <property type="match status" value="3"/>
</dbReference>
<evidence type="ECO:0000256" key="8">
    <source>
        <dbReference type="ARBA" id="ARBA00023027"/>
    </source>
</evidence>
<evidence type="ECO:0000256" key="3">
    <source>
        <dbReference type="ARBA" id="ARBA00022692"/>
    </source>
</evidence>
<evidence type="ECO:0000256" key="12">
    <source>
        <dbReference type="ARBA" id="ARBA00023180"/>
    </source>
</evidence>
<evidence type="ECO:0000256" key="2">
    <source>
        <dbReference type="ARBA" id="ARBA00009752"/>
    </source>
</evidence>
<feature type="signal peptide" evidence="16">
    <location>
        <begin position="1"/>
        <end position="19"/>
    </location>
</feature>
<evidence type="ECO:0000256" key="11">
    <source>
        <dbReference type="ARBA" id="ARBA00023170"/>
    </source>
</evidence>
<dbReference type="AlphaFoldDB" id="A0AAW1BI56"/>
<name>A0AAW1BI56_CROAD</name>
<keyword evidence="8" id="KW-0520">NAD</keyword>
<dbReference type="InterPro" id="IPR004074">
    <property type="entry name" value="IL-1_rcpt_I/II-typ"/>
</dbReference>
<dbReference type="PANTHER" id="PTHR11890:SF26">
    <property type="entry name" value="INTERLEUKIN-1 RECEPTOR TYPE 1"/>
    <property type="match status" value="1"/>
</dbReference>
<dbReference type="InterPro" id="IPR003599">
    <property type="entry name" value="Ig_sub"/>
</dbReference>
<dbReference type="GO" id="GO:0016787">
    <property type="term" value="F:hydrolase activity"/>
    <property type="evidence" value="ECO:0007669"/>
    <property type="project" value="UniProtKB-KW"/>
</dbReference>
<dbReference type="SUPFAM" id="SSF52200">
    <property type="entry name" value="Toll/Interleukin receptor TIR domain"/>
    <property type="match status" value="1"/>
</dbReference>
<dbReference type="Pfam" id="PF01582">
    <property type="entry name" value="TIR"/>
    <property type="match status" value="1"/>
</dbReference>
<evidence type="ECO:0000256" key="4">
    <source>
        <dbReference type="ARBA" id="ARBA00022729"/>
    </source>
</evidence>
<keyword evidence="14" id="KW-0393">Immunoglobulin domain</keyword>
<reference evidence="19 20" key="1">
    <citation type="journal article" date="2024" name="Proc. Natl. Acad. Sci. U.S.A.">
        <title>The genetic regulatory architecture and epigenomic basis for age-related changes in rattlesnake venom.</title>
        <authorList>
            <person name="Hogan M.P."/>
            <person name="Holding M.L."/>
            <person name="Nystrom G.S."/>
            <person name="Colston T.J."/>
            <person name="Bartlett D.A."/>
            <person name="Mason A.J."/>
            <person name="Ellsworth S.A."/>
            <person name="Rautsaw R.M."/>
            <person name="Lawrence K.C."/>
            <person name="Strickland J.L."/>
            <person name="He B."/>
            <person name="Fraser P."/>
            <person name="Margres M.J."/>
            <person name="Gilbert D.M."/>
            <person name="Gibbs H.L."/>
            <person name="Parkinson C.L."/>
            <person name="Rokyta D.R."/>
        </authorList>
    </citation>
    <scope>NUCLEOTIDE SEQUENCE [LARGE SCALE GENOMIC DNA]</scope>
    <source>
        <strain evidence="19">DRR0105</strain>
    </source>
</reference>
<dbReference type="Pfam" id="PF00047">
    <property type="entry name" value="ig"/>
    <property type="match status" value="1"/>
</dbReference>
<dbReference type="InterPro" id="IPR003598">
    <property type="entry name" value="Ig_sub2"/>
</dbReference>
<dbReference type="InterPro" id="IPR036179">
    <property type="entry name" value="Ig-like_dom_sf"/>
</dbReference>
<dbReference type="GO" id="GO:0016020">
    <property type="term" value="C:membrane"/>
    <property type="evidence" value="ECO:0007669"/>
    <property type="project" value="UniProtKB-SubCell"/>
</dbReference>
<dbReference type="Gene3D" id="2.60.40.10">
    <property type="entry name" value="Immunoglobulins"/>
    <property type="match status" value="3"/>
</dbReference>
<evidence type="ECO:0000256" key="16">
    <source>
        <dbReference type="SAM" id="SignalP"/>
    </source>
</evidence>
<evidence type="ECO:0000256" key="14">
    <source>
        <dbReference type="ARBA" id="ARBA00023319"/>
    </source>
</evidence>
<evidence type="ECO:0000256" key="13">
    <source>
        <dbReference type="ARBA" id="ARBA00023198"/>
    </source>
</evidence>
<evidence type="ECO:0000256" key="5">
    <source>
        <dbReference type="ARBA" id="ARBA00022737"/>
    </source>
</evidence>
<feature type="domain" description="Ig-like" evidence="18">
    <location>
        <begin position="129"/>
        <end position="205"/>
    </location>
</feature>
<evidence type="ECO:0000259" key="17">
    <source>
        <dbReference type="PROSITE" id="PS50104"/>
    </source>
</evidence>
<dbReference type="PRINTS" id="PR01536">
    <property type="entry name" value="INTRLKN1R12F"/>
</dbReference>
<dbReference type="InterPro" id="IPR015621">
    <property type="entry name" value="IL-1_rcpt_fam"/>
</dbReference>
<keyword evidence="6" id="KW-0378">Hydrolase</keyword>
<keyword evidence="7 15" id="KW-1133">Transmembrane helix</keyword>
<feature type="domain" description="Ig-like" evidence="18">
    <location>
        <begin position="30"/>
        <end position="101"/>
    </location>
</feature>
<feature type="transmembrane region" description="Helical" evidence="15">
    <location>
        <begin position="317"/>
        <end position="340"/>
    </location>
</feature>
<evidence type="ECO:0000256" key="9">
    <source>
        <dbReference type="ARBA" id="ARBA00023136"/>
    </source>
</evidence>
<dbReference type="InterPro" id="IPR035897">
    <property type="entry name" value="Toll_tir_struct_dom_sf"/>
</dbReference>
<comment type="subcellular location">
    <subcellularLocation>
        <location evidence="1">Membrane</location>
        <topology evidence="1">Single-pass type I membrane protein</topology>
    </subcellularLocation>
</comment>
<evidence type="ECO:0000259" key="18">
    <source>
        <dbReference type="PROSITE" id="PS50835"/>
    </source>
</evidence>
<keyword evidence="9 15" id="KW-0472">Membrane</keyword>
<keyword evidence="13" id="KW-0395">Inflammatory response</keyword>
<accession>A0AAW1BI56</accession>
<keyword evidence="5" id="KW-0677">Repeat</keyword>
<evidence type="ECO:0000256" key="6">
    <source>
        <dbReference type="ARBA" id="ARBA00022801"/>
    </source>
</evidence>
<dbReference type="InterPro" id="IPR041416">
    <property type="entry name" value="IL-1RAcP-like_ig"/>
</dbReference>
<dbReference type="InterPro" id="IPR013151">
    <property type="entry name" value="Immunoglobulin_dom"/>
</dbReference>
<dbReference type="GO" id="GO:0006954">
    <property type="term" value="P:inflammatory response"/>
    <property type="evidence" value="ECO:0007669"/>
    <property type="project" value="UniProtKB-KW"/>
</dbReference>
<gene>
    <name evidence="19" type="ORF">NXF25_010181</name>
</gene>
<evidence type="ECO:0000313" key="19">
    <source>
        <dbReference type="EMBL" id="KAK9401825.1"/>
    </source>
</evidence>
<dbReference type="InterPro" id="IPR004076">
    <property type="entry name" value="IL-1_rcpt_I-typ"/>
</dbReference>
<organism evidence="19 20">
    <name type="scientific">Crotalus adamanteus</name>
    <name type="common">Eastern diamondback rattlesnake</name>
    <dbReference type="NCBI Taxonomy" id="8729"/>
    <lineage>
        <taxon>Eukaryota</taxon>
        <taxon>Metazoa</taxon>
        <taxon>Chordata</taxon>
        <taxon>Craniata</taxon>
        <taxon>Vertebrata</taxon>
        <taxon>Euteleostomi</taxon>
        <taxon>Lepidosauria</taxon>
        <taxon>Squamata</taxon>
        <taxon>Bifurcata</taxon>
        <taxon>Unidentata</taxon>
        <taxon>Episquamata</taxon>
        <taxon>Toxicofera</taxon>
        <taxon>Serpentes</taxon>
        <taxon>Colubroidea</taxon>
        <taxon>Viperidae</taxon>
        <taxon>Crotalinae</taxon>
        <taxon>Crotalus</taxon>
    </lineage>
</organism>
<evidence type="ECO:0000256" key="7">
    <source>
        <dbReference type="ARBA" id="ARBA00022989"/>
    </source>
</evidence>
<dbReference type="GO" id="GO:0050727">
    <property type="term" value="P:regulation of inflammatory response"/>
    <property type="evidence" value="ECO:0007669"/>
    <property type="project" value="TreeGrafter"/>
</dbReference>
<evidence type="ECO:0000313" key="20">
    <source>
        <dbReference type="Proteomes" id="UP001474421"/>
    </source>
</evidence>
<keyword evidence="11 19" id="KW-0675">Receptor</keyword>
<dbReference type="InterPro" id="IPR000157">
    <property type="entry name" value="TIR_dom"/>
</dbReference>
<keyword evidence="20" id="KW-1185">Reference proteome</keyword>
<dbReference type="InterPro" id="IPR007110">
    <property type="entry name" value="Ig-like_dom"/>
</dbReference>
<comment type="caution">
    <text evidence="19">The sequence shown here is derived from an EMBL/GenBank/DDBJ whole genome shotgun (WGS) entry which is preliminary data.</text>
</comment>
<dbReference type="PROSITE" id="PS50835">
    <property type="entry name" value="IG_LIKE"/>
    <property type="match status" value="3"/>
</dbReference>
<comment type="similarity">
    <text evidence="2">Belongs to the interleukin-1 receptor family.</text>
</comment>
<feature type="domain" description="Ig-like" evidence="18">
    <location>
        <begin position="215"/>
        <end position="295"/>
    </location>
</feature>
<keyword evidence="3 15" id="KW-0812">Transmembrane</keyword>
<dbReference type="PRINTS" id="PR01537">
    <property type="entry name" value="INTRLKN1R1F"/>
</dbReference>
<keyword evidence="4 16" id="KW-0732">Signal</keyword>
<dbReference type="Pfam" id="PF18452">
    <property type="entry name" value="Ig_6"/>
    <property type="match status" value="1"/>
</dbReference>
<evidence type="ECO:0000256" key="10">
    <source>
        <dbReference type="ARBA" id="ARBA00023157"/>
    </source>
</evidence>